<evidence type="ECO:0000256" key="1">
    <source>
        <dbReference type="PROSITE-ProRule" id="PRU00339"/>
    </source>
</evidence>
<dbReference type="EMBL" id="QKUF01000048">
    <property type="protein sequence ID" value="PZW19350.1"/>
    <property type="molecule type" value="Genomic_DNA"/>
</dbReference>
<dbReference type="PROSITE" id="PS50005">
    <property type="entry name" value="TPR"/>
    <property type="match status" value="1"/>
</dbReference>
<evidence type="ECO:0000313" key="3">
    <source>
        <dbReference type="Proteomes" id="UP000248806"/>
    </source>
</evidence>
<dbReference type="SUPFAM" id="SSF48452">
    <property type="entry name" value="TPR-like"/>
    <property type="match status" value="1"/>
</dbReference>
<keyword evidence="1" id="KW-0802">TPR repeat</keyword>
<feature type="repeat" description="TPR" evidence="1">
    <location>
        <begin position="139"/>
        <end position="172"/>
    </location>
</feature>
<protein>
    <submittedName>
        <fullName evidence="2">Uncharacterized protein</fullName>
    </submittedName>
</protein>
<dbReference type="InterPro" id="IPR019734">
    <property type="entry name" value="TPR_rpt"/>
</dbReference>
<gene>
    <name evidence="2" type="ORF">EI42_06104</name>
</gene>
<proteinExistence type="predicted"/>
<dbReference type="Gene3D" id="1.25.40.10">
    <property type="entry name" value="Tetratricopeptide repeat domain"/>
    <property type="match status" value="1"/>
</dbReference>
<dbReference type="InterPro" id="IPR011990">
    <property type="entry name" value="TPR-like_helical_dom_sf"/>
</dbReference>
<dbReference type="RefSeq" id="WP_111326362.1">
    <property type="nucleotide sequence ID" value="NZ_BIFX01000001.1"/>
</dbReference>
<organism evidence="2 3">
    <name type="scientific">Thermosporothrix hazakensis</name>
    <dbReference type="NCBI Taxonomy" id="644383"/>
    <lineage>
        <taxon>Bacteria</taxon>
        <taxon>Bacillati</taxon>
        <taxon>Chloroflexota</taxon>
        <taxon>Ktedonobacteria</taxon>
        <taxon>Ktedonobacterales</taxon>
        <taxon>Thermosporotrichaceae</taxon>
        <taxon>Thermosporothrix</taxon>
    </lineage>
</organism>
<dbReference type="SMART" id="SM00028">
    <property type="entry name" value="TPR"/>
    <property type="match status" value="2"/>
</dbReference>
<comment type="caution">
    <text evidence="2">The sequence shown here is derived from an EMBL/GenBank/DDBJ whole genome shotgun (WGS) entry which is preliminary data.</text>
</comment>
<name>A0A326TSI7_THEHA</name>
<reference evidence="2 3" key="1">
    <citation type="submission" date="2018-06" db="EMBL/GenBank/DDBJ databases">
        <title>Genomic Encyclopedia of Archaeal and Bacterial Type Strains, Phase II (KMG-II): from individual species to whole genera.</title>
        <authorList>
            <person name="Goeker M."/>
        </authorList>
    </citation>
    <scope>NUCLEOTIDE SEQUENCE [LARGE SCALE GENOMIC DNA]</scope>
    <source>
        <strain evidence="2 3">ATCC BAA-1881</strain>
    </source>
</reference>
<sequence>MFPHDPTKRQSLLQFAAALGVLLTGSHVSDTPALKQPFASSEKREKADPTLLHRFENLLLESWTLLNCNQFPLAERLLMSFLPSLLAFPVEEKMARLASIGLRLQSVLAHHRLDLSQKLTVCQQAVTFAQHGHDHTILAAALVELANAYEFHGDVAKSLLTLQEALTVAPHTTPLIQSRIYSNNAVLLAQTGRKREAEWYIQYAQEIFPDTPHQDPRSVFADSSVYTLAYHAGLVALALGKLHQVSDAFTLYQQRPAQGTMPERLRLEIWNGHSKAAIQMNELEHYAALLTDSLSSAQMLGSKKRYQEAVVIFQQELPSTWRKHALLREVAATYGLQRGTL</sequence>
<accession>A0A326TSI7</accession>
<dbReference type="Proteomes" id="UP000248806">
    <property type="component" value="Unassembled WGS sequence"/>
</dbReference>
<keyword evidence="3" id="KW-1185">Reference proteome</keyword>
<dbReference type="AlphaFoldDB" id="A0A326TSI7"/>
<evidence type="ECO:0000313" key="2">
    <source>
        <dbReference type="EMBL" id="PZW19350.1"/>
    </source>
</evidence>